<organism evidence="2 3">
    <name type="scientific">Streptomyces piniterrae</name>
    <dbReference type="NCBI Taxonomy" id="2571125"/>
    <lineage>
        <taxon>Bacteria</taxon>
        <taxon>Bacillati</taxon>
        <taxon>Actinomycetota</taxon>
        <taxon>Actinomycetes</taxon>
        <taxon>Kitasatosporales</taxon>
        <taxon>Streptomycetaceae</taxon>
        <taxon>Streptomyces</taxon>
    </lineage>
</organism>
<feature type="domain" description="DUF5753" evidence="1">
    <location>
        <begin position="103"/>
        <end position="282"/>
    </location>
</feature>
<dbReference type="InterPro" id="IPR010982">
    <property type="entry name" value="Lambda_DNA-bd_dom_sf"/>
</dbReference>
<dbReference type="InterPro" id="IPR001387">
    <property type="entry name" value="Cro/C1-type_HTH"/>
</dbReference>
<comment type="caution">
    <text evidence="2">The sequence shown here is derived from an EMBL/GenBank/DDBJ whole genome shotgun (WGS) entry which is preliminary data.</text>
</comment>
<proteinExistence type="predicted"/>
<dbReference type="Pfam" id="PF13560">
    <property type="entry name" value="HTH_31"/>
    <property type="match status" value="1"/>
</dbReference>
<dbReference type="Pfam" id="PF19054">
    <property type="entry name" value="DUF5753"/>
    <property type="match status" value="1"/>
</dbReference>
<dbReference type="SUPFAM" id="SSF47413">
    <property type="entry name" value="lambda repressor-like DNA-binding domains"/>
    <property type="match status" value="1"/>
</dbReference>
<gene>
    <name evidence="2" type="ORF">FCH28_29125</name>
</gene>
<dbReference type="InterPro" id="IPR043917">
    <property type="entry name" value="DUF5753"/>
</dbReference>
<dbReference type="RefSeq" id="WP_136743135.1">
    <property type="nucleotide sequence ID" value="NZ_SUMB01000011.1"/>
</dbReference>
<sequence length="290" mass="32825">MAAQHRPTARRIALGHELRELRKQAGLSLLEAVQGLPFSDTKLQRVETGLQDLRSAGDLRKLLTRYGVTDDEDVERLVATQRGASSQEWWTDHTGYMSSGMPRFLGIEAAALEIRAYHPMLVFGLLQTEAYARIRHEQAKPIDETTSEFVDHNVQMRMKRKEALTRDGDPLKLWVILNEPALRYVVGDADVMREQYGEINKLATLDNVTVQVLPQTMRGYLPVHDFMILNLGDTMPSTVQVDTAFGVASLSDKPREVGKFSRRFEALSRSALPPEDTPQFLHQLSREITE</sequence>
<dbReference type="GO" id="GO:0003677">
    <property type="term" value="F:DNA binding"/>
    <property type="evidence" value="ECO:0007669"/>
    <property type="project" value="InterPro"/>
</dbReference>
<evidence type="ECO:0000259" key="1">
    <source>
        <dbReference type="Pfam" id="PF19054"/>
    </source>
</evidence>
<evidence type="ECO:0000313" key="3">
    <source>
        <dbReference type="Proteomes" id="UP000308697"/>
    </source>
</evidence>
<keyword evidence="3" id="KW-1185">Reference proteome</keyword>
<dbReference type="Proteomes" id="UP000308697">
    <property type="component" value="Unassembled WGS sequence"/>
</dbReference>
<dbReference type="AlphaFoldDB" id="A0A4U0MWL1"/>
<reference evidence="2 3" key="1">
    <citation type="submission" date="2019-04" db="EMBL/GenBank/DDBJ databases">
        <title>Streptomyces piniterrae sp. nov., a heliquinomycin-producing actinomycete isolated from rhizosphere soil of Pinus yunnanensis.</title>
        <authorList>
            <person name="Zhuang X."/>
            <person name="Zhao J."/>
        </authorList>
    </citation>
    <scope>NUCLEOTIDE SEQUENCE [LARGE SCALE GENOMIC DNA]</scope>
    <source>
        <strain evidence="3">jys28</strain>
    </source>
</reference>
<dbReference type="OrthoDB" id="4025114at2"/>
<dbReference type="Gene3D" id="1.10.260.40">
    <property type="entry name" value="lambda repressor-like DNA-binding domains"/>
    <property type="match status" value="1"/>
</dbReference>
<accession>A0A4U0MWL1</accession>
<dbReference type="CDD" id="cd00093">
    <property type="entry name" value="HTH_XRE"/>
    <property type="match status" value="1"/>
</dbReference>
<dbReference type="EMBL" id="SUMB01000011">
    <property type="protein sequence ID" value="TJZ45393.1"/>
    <property type="molecule type" value="Genomic_DNA"/>
</dbReference>
<evidence type="ECO:0000313" key="2">
    <source>
        <dbReference type="EMBL" id="TJZ45393.1"/>
    </source>
</evidence>
<protein>
    <submittedName>
        <fullName evidence="2">Helix-turn-helix domain-containing protein</fullName>
    </submittedName>
</protein>
<name>A0A4U0MWL1_9ACTN</name>